<comment type="caution">
    <text evidence="2">The sequence shown here is derived from an EMBL/GenBank/DDBJ whole genome shotgun (WGS) entry which is preliminary data.</text>
</comment>
<protein>
    <submittedName>
        <fullName evidence="2">Uncharacterized protein</fullName>
    </submittedName>
</protein>
<organism evidence="2 3">
    <name type="scientific">Mucilaginibacter pocheonensis</name>
    <dbReference type="NCBI Taxonomy" id="398050"/>
    <lineage>
        <taxon>Bacteria</taxon>
        <taxon>Pseudomonadati</taxon>
        <taxon>Bacteroidota</taxon>
        <taxon>Sphingobacteriia</taxon>
        <taxon>Sphingobacteriales</taxon>
        <taxon>Sphingobacteriaceae</taxon>
        <taxon>Mucilaginibacter</taxon>
    </lineage>
</organism>
<name>A0ABU1TDC1_9SPHI</name>
<keyword evidence="3" id="KW-1185">Reference proteome</keyword>
<dbReference type="EMBL" id="JAVDUU010000003">
    <property type="protein sequence ID" value="MDR6943387.1"/>
    <property type="molecule type" value="Genomic_DNA"/>
</dbReference>
<evidence type="ECO:0000256" key="1">
    <source>
        <dbReference type="SAM" id="Phobius"/>
    </source>
</evidence>
<evidence type="ECO:0000313" key="3">
    <source>
        <dbReference type="Proteomes" id="UP001247620"/>
    </source>
</evidence>
<sequence length="113" mass="12821">MNVSVSQYQQQQRIQIQLIVKLVYCIVLFADFVVLLVVNLIKLFMVINLYSPGLFSGTGIGTFSNSEGCQRVIEPDLSPLLYKSKPELTRRIDHGIATKYCFKDKVILVKIPN</sequence>
<dbReference type="Proteomes" id="UP001247620">
    <property type="component" value="Unassembled WGS sequence"/>
</dbReference>
<feature type="transmembrane region" description="Helical" evidence="1">
    <location>
        <begin position="21"/>
        <end position="47"/>
    </location>
</feature>
<keyword evidence="1" id="KW-1133">Transmembrane helix</keyword>
<gene>
    <name evidence="2" type="ORF">J2W55_003240</name>
</gene>
<evidence type="ECO:0000313" key="2">
    <source>
        <dbReference type="EMBL" id="MDR6943387.1"/>
    </source>
</evidence>
<reference evidence="2 3" key="1">
    <citation type="submission" date="2023-07" db="EMBL/GenBank/DDBJ databases">
        <title>Sorghum-associated microbial communities from plants grown in Nebraska, USA.</title>
        <authorList>
            <person name="Schachtman D."/>
        </authorList>
    </citation>
    <scope>NUCLEOTIDE SEQUENCE [LARGE SCALE GENOMIC DNA]</scope>
    <source>
        <strain evidence="2 3">3262</strain>
    </source>
</reference>
<accession>A0ABU1TDC1</accession>
<keyword evidence="1" id="KW-0812">Transmembrane</keyword>
<proteinExistence type="predicted"/>
<keyword evidence="1" id="KW-0472">Membrane</keyword>